<dbReference type="GeneID" id="77844952"/>
<reference evidence="4 6" key="2">
    <citation type="submission" date="2017-07" db="EMBL/GenBank/DDBJ databases">
        <title>Shotgun whole genome sequences of three halophilic bacterial isolates.</title>
        <authorList>
            <person name="Pozzo T."/>
            <person name="Higdon S.M."/>
            <person name="Quillaguaman J."/>
        </authorList>
    </citation>
    <scope>NUCLEOTIDE SEQUENCE [LARGE SCALE GENOMIC DNA]</scope>
    <source>
        <strain evidence="4 6">BU-1</strain>
    </source>
</reference>
<evidence type="ECO:0000313" key="6">
    <source>
        <dbReference type="Proteomes" id="UP000216682"/>
    </source>
</evidence>
<protein>
    <recommendedName>
        <fullName evidence="1">DUF1659 domain-containing protein</fullName>
    </recommendedName>
</protein>
<dbReference type="Proteomes" id="UP000527860">
    <property type="component" value="Unassembled WGS sequence"/>
</dbReference>
<accession>A0A0C2HH46</accession>
<dbReference type="OrthoDB" id="2390217at2"/>
<dbReference type="Pfam" id="PF07872">
    <property type="entry name" value="DUF1659"/>
    <property type="match status" value="1"/>
</dbReference>
<dbReference type="EMBL" id="JXII01000004">
    <property type="protein sequence ID" value="KIH70964.1"/>
    <property type="molecule type" value="Genomic_DNA"/>
</dbReference>
<feature type="domain" description="DUF1659" evidence="1">
    <location>
        <begin position="10"/>
        <end position="65"/>
    </location>
</feature>
<evidence type="ECO:0000313" key="7">
    <source>
        <dbReference type="Proteomes" id="UP000527860"/>
    </source>
</evidence>
<reference evidence="3" key="3">
    <citation type="submission" date="2020-04" db="EMBL/GenBank/DDBJ databases">
        <authorList>
            <person name="Tanveer F."/>
            <person name="Xie Y."/>
            <person name="Shinwari Z.K."/>
        </authorList>
    </citation>
    <scope>NUCLEOTIDE SEQUENCE</scope>
    <source>
        <strain evidence="3">MOSEL-ME25</strain>
    </source>
</reference>
<evidence type="ECO:0000313" key="5">
    <source>
        <dbReference type="Proteomes" id="UP000031546"/>
    </source>
</evidence>
<gene>
    <name evidence="4" type="ORF">CFN03_03125</name>
    <name evidence="3" type="ORF">F7P68_0006585</name>
    <name evidence="2" type="ORF">SN16_05240</name>
</gene>
<keyword evidence="7" id="KW-1185">Reference proteome</keyword>
<dbReference type="InterPro" id="IPR012454">
    <property type="entry name" value="DUF1659"/>
</dbReference>
<name>A0A0C2HH46_9STAP</name>
<reference evidence="3" key="4">
    <citation type="submission" date="2022-12" db="EMBL/GenBank/DDBJ databases">
        <title>Genome analysis and biological profiling of marine Salinicoccus roseus MOSEL-ME25.</title>
        <authorList>
            <person name="Mirza F.T."/>
            <person name="Xie Y."/>
            <person name="Shinwari Z.K."/>
        </authorList>
    </citation>
    <scope>NUCLEOTIDE SEQUENCE</scope>
    <source>
        <strain evidence="3">MOSEL-ME25</strain>
    </source>
</reference>
<dbReference type="EMBL" id="NPEZ01000001">
    <property type="protein sequence ID" value="OZT78285.1"/>
    <property type="molecule type" value="Genomic_DNA"/>
</dbReference>
<evidence type="ECO:0000313" key="4">
    <source>
        <dbReference type="EMBL" id="OZT78285.1"/>
    </source>
</evidence>
<evidence type="ECO:0000259" key="1">
    <source>
        <dbReference type="Pfam" id="PF07872"/>
    </source>
</evidence>
<evidence type="ECO:0000313" key="3">
    <source>
        <dbReference type="EMBL" id="MDB0580190.1"/>
    </source>
</evidence>
<dbReference type="Proteomes" id="UP000216682">
    <property type="component" value="Unassembled WGS sequence"/>
</dbReference>
<dbReference type="Proteomes" id="UP000031546">
    <property type="component" value="Unassembled WGS sequence"/>
</dbReference>
<proteinExistence type="predicted"/>
<dbReference type="EMBL" id="JABEVU030000001">
    <property type="protein sequence ID" value="MDB0580190.1"/>
    <property type="molecule type" value="Genomic_DNA"/>
</dbReference>
<sequence length="66" mass="7707">MLKNMSAKFYFFEADETGDEKLRFRSVRNLDITSTDEAINTLADIYSNLANDEYTIVEKEQTYVIN</sequence>
<dbReference type="STRING" id="45670.SN16_05240"/>
<evidence type="ECO:0000313" key="2">
    <source>
        <dbReference type="EMBL" id="KIH70964.1"/>
    </source>
</evidence>
<dbReference type="RefSeq" id="WP_040105565.1">
    <property type="nucleotide sequence ID" value="NZ_BMCA01000001.1"/>
</dbReference>
<dbReference type="AlphaFoldDB" id="A0A0C2HH46"/>
<organism evidence="2 5">
    <name type="scientific">Salinicoccus roseus</name>
    <dbReference type="NCBI Taxonomy" id="45670"/>
    <lineage>
        <taxon>Bacteria</taxon>
        <taxon>Bacillati</taxon>
        <taxon>Bacillota</taxon>
        <taxon>Bacilli</taxon>
        <taxon>Bacillales</taxon>
        <taxon>Staphylococcaceae</taxon>
        <taxon>Salinicoccus</taxon>
    </lineage>
</organism>
<reference evidence="2 5" key="1">
    <citation type="submission" date="2015-01" db="EMBL/GenBank/DDBJ databases">
        <title>Genome sequences of high lactate-tolerant strain Salinicoccus roseus W12 with industrial interest.</title>
        <authorList>
            <person name="Wang H."/>
            <person name="Yu B."/>
        </authorList>
    </citation>
    <scope>NUCLEOTIDE SEQUENCE [LARGE SCALE GENOMIC DNA]</scope>
    <source>
        <strain evidence="2 5">W12</strain>
    </source>
</reference>
<comment type="caution">
    <text evidence="2">The sequence shown here is derived from an EMBL/GenBank/DDBJ whole genome shotgun (WGS) entry which is preliminary data.</text>
</comment>